<evidence type="ECO:0000313" key="2">
    <source>
        <dbReference type="EMBL" id="CAB3982913.1"/>
    </source>
</evidence>
<evidence type="ECO:0000313" key="3">
    <source>
        <dbReference type="Proteomes" id="UP001152795"/>
    </source>
</evidence>
<dbReference type="Pfam" id="PF00024">
    <property type="entry name" value="PAN_1"/>
    <property type="match status" value="1"/>
</dbReference>
<organism evidence="2 3">
    <name type="scientific">Paramuricea clavata</name>
    <name type="common">Red gorgonian</name>
    <name type="synonym">Violescent sea-whip</name>
    <dbReference type="NCBI Taxonomy" id="317549"/>
    <lineage>
        <taxon>Eukaryota</taxon>
        <taxon>Metazoa</taxon>
        <taxon>Cnidaria</taxon>
        <taxon>Anthozoa</taxon>
        <taxon>Octocorallia</taxon>
        <taxon>Malacalcyonacea</taxon>
        <taxon>Plexauridae</taxon>
        <taxon>Paramuricea</taxon>
    </lineage>
</organism>
<feature type="non-terminal residue" evidence="2">
    <location>
        <position position="58"/>
    </location>
</feature>
<sequence length="58" mass="6617">MQCVLQDKSCRSANFRKTATSGGEENCELLKTVDSEEDPGSLKRNENFDYYIILSPER</sequence>
<accession>A0A6S7FZ13</accession>
<proteinExistence type="predicted"/>
<protein>
    <recommendedName>
        <fullName evidence="1">Apple domain-containing protein</fullName>
    </recommendedName>
</protein>
<name>A0A6S7FZ13_PARCT</name>
<feature type="domain" description="Apple" evidence="1">
    <location>
        <begin position="2"/>
        <end position="51"/>
    </location>
</feature>
<evidence type="ECO:0000259" key="1">
    <source>
        <dbReference type="Pfam" id="PF00024"/>
    </source>
</evidence>
<gene>
    <name evidence="2" type="ORF">PACLA_8A070757</name>
</gene>
<dbReference type="EMBL" id="CACRXK020000554">
    <property type="protein sequence ID" value="CAB3982913.1"/>
    <property type="molecule type" value="Genomic_DNA"/>
</dbReference>
<dbReference type="AlphaFoldDB" id="A0A6S7FZ13"/>
<dbReference type="InterPro" id="IPR003609">
    <property type="entry name" value="Pan_app"/>
</dbReference>
<dbReference type="OrthoDB" id="10637433at2759"/>
<dbReference type="Proteomes" id="UP001152795">
    <property type="component" value="Unassembled WGS sequence"/>
</dbReference>
<comment type="caution">
    <text evidence="2">The sequence shown here is derived from an EMBL/GenBank/DDBJ whole genome shotgun (WGS) entry which is preliminary data.</text>
</comment>
<keyword evidence="3" id="KW-1185">Reference proteome</keyword>
<reference evidence="2" key="1">
    <citation type="submission" date="2020-04" db="EMBL/GenBank/DDBJ databases">
        <authorList>
            <person name="Alioto T."/>
            <person name="Alioto T."/>
            <person name="Gomez Garrido J."/>
        </authorList>
    </citation>
    <scope>NUCLEOTIDE SEQUENCE</scope>
    <source>
        <strain evidence="2">A484AB</strain>
    </source>
</reference>